<organism evidence="1 2">
    <name type="scientific">Paenibacillus gallinarum</name>
    <dbReference type="NCBI Taxonomy" id="2762232"/>
    <lineage>
        <taxon>Bacteria</taxon>
        <taxon>Bacillati</taxon>
        <taxon>Bacillota</taxon>
        <taxon>Bacilli</taxon>
        <taxon>Bacillales</taxon>
        <taxon>Paenibacillaceae</taxon>
        <taxon>Paenibacillus</taxon>
    </lineage>
</organism>
<dbReference type="EMBL" id="JACSQL010000002">
    <property type="protein sequence ID" value="MBD7967732.1"/>
    <property type="molecule type" value="Genomic_DNA"/>
</dbReference>
<proteinExistence type="predicted"/>
<comment type="caution">
    <text evidence="1">The sequence shown here is derived from an EMBL/GenBank/DDBJ whole genome shotgun (WGS) entry which is preliminary data.</text>
</comment>
<sequence length="46" mass="5399">MEYWIKHECEDCGRKFYVEDDLEEPGCNECRSTNCKDIGIEIVKAV</sequence>
<evidence type="ECO:0000313" key="1">
    <source>
        <dbReference type="EMBL" id="MBD7967732.1"/>
    </source>
</evidence>
<accession>A0ABR8SW50</accession>
<gene>
    <name evidence="1" type="ORF">H9647_06640</name>
</gene>
<dbReference type="Proteomes" id="UP000608071">
    <property type="component" value="Unassembled WGS sequence"/>
</dbReference>
<reference evidence="1 2" key="1">
    <citation type="submission" date="2020-08" db="EMBL/GenBank/DDBJ databases">
        <title>A Genomic Blueprint of the Chicken Gut Microbiome.</title>
        <authorList>
            <person name="Gilroy R."/>
            <person name="Ravi A."/>
            <person name="Getino M."/>
            <person name="Pursley I."/>
            <person name="Horton D.L."/>
            <person name="Alikhan N.-F."/>
            <person name="Baker D."/>
            <person name="Gharbi K."/>
            <person name="Hall N."/>
            <person name="Watson M."/>
            <person name="Adriaenssens E.M."/>
            <person name="Foster-Nyarko E."/>
            <person name="Jarju S."/>
            <person name="Secka A."/>
            <person name="Antonio M."/>
            <person name="Oren A."/>
            <person name="Chaudhuri R."/>
            <person name="La Ragione R.M."/>
            <person name="Hildebrand F."/>
            <person name="Pallen M.J."/>
        </authorList>
    </citation>
    <scope>NUCLEOTIDE SEQUENCE [LARGE SCALE GENOMIC DNA]</scope>
    <source>
        <strain evidence="1 2">Sa2BVA9</strain>
    </source>
</reference>
<protein>
    <submittedName>
        <fullName evidence="1">Uncharacterized protein</fullName>
    </submittedName>
</protein>
<name>A0ABR8SW50_9BACL</name>
<dbReference type="RefSeq" id="WP_191798973.1">
    <property type="nucleotide sequence ID" value="NZ_JACSQL010000002.1"/>
</dbReference>
<evidence type="ECO:0000313" key="2">
    <source>
        <dbReference type="Proteomes" id="UP000608071"/>
    </source>
</evidence>
<keyword evidence="2" id="KW-1185">Reference proteome</keyword>